<dbReference type="Gene3D" id="3.30.200.20">
    <property type="entry name" value="Phosphorylase Kinase, domain 1"/>
    <property type="match status" value="1"/>
</dbReference>
<feature type="compositionally biased region" description="Basic and acidic residues" evidence="10">
    <location>
        <begin position="1"/>
        <end position="17"/>
    </location>
</feature>
<evidence type="ECO:0000256" key="10">
    <source>
        <dbReference type="SAM" id="MobiDB-lite"/>
    </source>
</evidence>
<dbReference type="InterPro" id="IPR008266">
    <property type="entry name" value="Tyr_kinase_AS"/>
</dbReference>
<dbReference type="InterPro" id="IPR000980">
    <property type="entry name" value="SH2"/>
</dbReference>
<feature type="domain" description="SH2" evidence="11">
    <location>
        <begin position="44"/>
        <end position="145"/>
    </location>
</feature>
<gene>
    <name evidence="13" type="ORF">BOKJ2_LOCUS3228</name>
</gene>
<dbReference type="PANTHER" id="PTHR24418">
    <property type="entry name" value="TYROSINE-PROTEIN KINASE"/>
    <property type="match status" value="1"/>
</dbReference>
<dbReference type="Gene3D" id="3.30.505.10">
    <property type="entry name" value="SH2 domain"/>
    <property type="match status" value="1"/>
</dbReference>
<dbReference type="Pfam" id="PF00017">
    <property type="entry name" value="SH2"/>
    <property type="match status" value="1"/>
</dbReference>
<dbReference type="Proteomes" id="UP000783686">
    <property type="component" value="Unassembled WGS sequence"/>
</dbReference>
<evidence type="ECO:0000256" key="7">
    <source>
        <dbReference type="PROSITE-ProRule" id="PRU00191"/>
    </source>
</evidence>
<dbReference type="PROSITE" id="PS50011">
    <property type="entry name" value="PROTEIN_KINASE_DOM"/>
    <property type="match status" value="1"/>
</dbReference>
<evidence type="ECO:0000259" key="12">
    <source>
        <dbReference type="PROSITE" id="PS50011"/>
    </source>
</evidence>
<keyword evidence="3 9" id="KW-0418">Kinase</keyword>
<comment type="similarity">
    <text evidence="9">Belongs to the protein kinase superfamily. Tyr protein kinase family.</text>
</comment>
<keyword evidence="1 9" id="KW-0808">Transferase</keyword>
<evidence type="ECO:0000256" key="6">
    <source>
        <dbReference type="ARBA" id="ARBA00051245"/>
    </source>
</evidence>
<keyword evidence="14" id="KW-1185">Reference proteome</keyword>
<dbReference type="PROSITE" id="PS50001">
    <property type="entry name" value="SH2"/>
    <property type="match status" value="1"/>
</dbReference>
<evidence type="ECO:0000313" key="13">
    <source>
        <dbReference type="EMBL" id="CAD5210506.1"/>
    </source>
</evidence>
<dbReference type="InterPro" id="IPR000719">
    <property type="entry name" value="Prot_kinase_dom"/>
</dbReference>
<comment type="caution">
    <text evidence="13">The sequence shown here is derived from an EMBL/GenBank/DDBJ whole genome shotgun (WGS) entry which is preliminary data.</text>
</comment>
<dbReference type="OrthoDB" id="3256376at2759"/>
<dbReference type="Proteomes" id="UP000614601">
    <property type="component" value="Unassembled WGS sequence"/>
</dbReference>
<comment type="catalytic activity">
    <reaction evidence="6 9">
        <text>L-tyrosyl-[protein] + ATP = O-phospho-L-tyrosyl-[protein] + ADP + H(+)</text>
        <dbReference type="Rhea" id="RHEA:10596"/>
        <dbReference type="Rhea" id="RHEA-COMP:10136"/>
        <dbReference type="Rhea" id="RHEA-COMP:20101"/>
        <dbReference type="ChEBI" id="CHEBI:15378"/>
        <dbReference type="ChEBI" id="CHEBI:30616"/>
        <dbReference type="ChEBI" id="CHEBI:46858"/>
        <dbReference type="ChEBI" id="CHEBI:61978"/>
        <dbReference type="ChEBI" id="CHEBI:456216"/>
        <dbReference type="EC" id="2.7.10.2"/>
    </reaction>
</comment>
<keyword evidence="4 8" id="KW-0067">ATP-binding</keyword>
<dbReference type="CDD" id="cd00192">
    <property type="entry name" value="PTKc"/>
    <property type="match status" value="1"/>
</dbReference>
<organism evidence="13 14">
    <name type="scientific">Bursaphelenchus okinawaensis</name>
    <dbReference type="NCBI Taxonomy" id="465554"/>
    <lineage>
        <taxon>Eukaryota</taxon>
        <taxon>Metazoa</taxon>
        <taxon>Ecdysozoa</taxon>
        <taxon>Nematoda</taxon>
        <taxon>Chromadorea</taxon>
        <taxon>Rhabditida</taxon>
        <taxon>Tylenchina</taxon>
        <taxon>Tylenchomorpha</taxon>
        <taxon>Aphelenchoidea</taxon>
        <taxon>Aphelenchoididae</taxon>
        <taxon>Bursaphelenchus</taxon>
    </lineage>
</organism>
<dbReference type="EMBL" id="CAJFDH010000002">
    <property type="protein sequence ID" value="CAD5210506.1"/>
    <property type="molecule type" value="Genomic_DNA"/>
</dbReference>
<dbReference type="SUPFAM" id="SSF56112">
    <property type="entry name" value="Protein kinase-like (PK-like)"/>
    <property type="match status" value="1"/>
</dbReference>
<feature type="compositionally biased region" description="Basic and acidic residues" evidence="10">
    <location>
        <begin position="453"/>
        <end position="464"/>
    </location>
</feature>
<dbReference type="InterPro" id="IPR036860">
    <property type="entry name" value="SH2_dom_sf"/>
</dbReference>
<feature type="region of interest" description="Disordered" evidence="10">
    <location>
        <begin position="453"/>
        <end position="503"/>
    </location>
</feature>
<dbReference type="EMBL" id="CAJFCW020000002">
    <property type="protein sequence ID" value="CAG9091498.1"/>
    <property type="molecule type" value="Genomic_DNA"/>
</dbReference>
<dbReference type="Pfam" id="PF07714">
    <property type="entry name" value="PK_Tyr_Ser-Thr"/>
    <property type="match status" value="1"/>
</dbReference>
<feature type="binding site" evidence="8">
    <location>
        <position position="189"/>
    </location>
    <ligand>
        <name>ATP</name>
        <dbReference type="ChEBI" id="CHEBI:30616"/>
    </ligand>
</feature>
<feature type="compositionally biased region" description="Polar residues" evidence="10">
    <location>
        <begin position="478"/>
        <end position="493"/>
    </location>
</feature>
<dbReference type="SMART" id="SM00219">
    <property type="entry name" value="TyrKc"/>
    <property type="match status" value="1"/>
</dbReference>
<dbReference type="GO" id="GO:0004715">
    <property type="term" value="F:non-membrane spanning protein tyrosine kinase activity"/>
    <property type="evidence" value="ECO:0007669"/>
    <property type="project" value="UniProtKB-EC"/>
</dbReference>
<evidence type="ECO:0000256" key="2">
    <source>
        <dbReference type="ARBA" id="ARBA00022741"/>
    </source>
</evidence>
<dbReference type="PROSITE" id="PS00107">
    <property type="entry name" value="PROTEIN_KINASE_ATP"/>
    <property type="match status" value="1"/>
</dbReference>
<dbReference type="PRINTS" id="PR00109">
    <property type="entry name" value="TYRKINASE"/>
</dbReference>
<dbReference type="PROSITE" id="PS00109">
    <property type="entry name" value="PROTEIN_KINASE_TYR"/>
    <property type="match status" value="1"/>
</dbReference>
<keyword evidence="2 8" id="KW-0547">Nucleotide-binding</keyword>
<dbReference type="InterPro" id="IPR050198">
    <property type="entry name" value="Non-receptor_tyrosine_kinases"/>
</dbReference>
<protein>
    <recommendedName>
        <fullName evidence="9">Tyrosine-protein kinase</fullName>
        <ecNumber evidence="9">2.7.10.2</ecNumber>
    </recommendedName>
</protein>
<dbReference type="InterPro" id="IPR011009">
    <property type="entry name" value="Kinase-like_dom_sf"/>
</dbReference>
<name>A0A811K3J8_9BILA</name>
<evidence type="ECO:0000313" key="14">
    <source>
        <dbReference type="Proteomes" id="UP000614601"/>
    </source>
</evidence>
<evidence type="ECO:0000256" key="1">
    <source>
        <dbReference type="ARBA" id="ARBA00022679"/>
    </source>
</evidence>
<dbReference type="EC" id="2.7.10.2" evidence="9"/>
<accession>A0A811K3J8</accession>
<evidence type="ECO:0000259" key="11">
    <source>
        <dbReference type="PROSITE" id="PS50001"/>
    </source>
</evidence>
<dbReference type="Gene3D" id="1.10.510.10">
    <property type="entry name" value="Transferase(Phosphotransferase) domain 1"/>
    <property type="match status" value="1"/>
</dbReference>
<dbReference type="InterPro" id="IPR017441">
    <property type="entry name" value="Protein_kinase_ATP_BS"/>
</dbReference>
<dbReference type="AlphaFoldDB" id="A0A811K3J8"/>
<dbReference type="GO" id="GO:0005524">
    <property type="term" value="F:ATP binding"/>
    <property type="evidence" value="ECO:0007669"/>
    <property type="project" value="UniProtKB-UniRule"/>
</dbReference>
<proteinExistence type="inferred from homology"/>
<keyword evidence="7" id="KW-0727">SH2 domain</keyword>
<feature type="domain" description="Protein kinase" evidence="12">
    <location>
        <begin position="155"/>
        <end position="420"/>
    </location>
</feature>
<reference evidence="13" key="1">
    <citation type="submission" date="2020-09" db="EMBL/GenBank/DDBJ databases">
        <authorList>
            <person name="Kikuchi T."/>
        </authorList>
    </citation>
    <scope>NUCLEOTIDE SEQUENCE</scope>
    <source>
        <strain evidence="13">SH1</strain>
    </source>
</reference>
<dbReference type="InterPro" id="IPR001245">
    <property type="entry name" value="Ser-Thr/Tyr_kinase_cat_dom"/>
</dbReference>
<dbReference type="InterPro" id="IPR020635">
    <property type="entry name" value="Tyr_kinase_cat_dom"/>
</dbReference>
<dbReference type="SMART" id="SM00252">
    <property type="entry name" value="SH2"/>
    <property type="match status" value="1"/>
</dbReference>
<evidence type="ECO:0000256" key="9">
    <source>
        <dbReference type="RuleBase" id="RU362096"/>
    </source>
</evidence>
<feature type="region of interest" description="Disordered" evidence="10">
    <location>
        <begin position="1"/>
        <end position="26"/>
    </location>
</feature>
<evidence type="ECO:0000256" key="8">
    <source>
        <dbReference type="PROSITE-ProRule" id="PRU10141"/>
    </source>
</evidence>
<evidence type="ECO:0000256" key="3">
    <source>
        <dbReference type="ARBA" id="ARBA00022777"/>
    </source>
</evidence>
<evidence type="ECO:0000256" key="5">
    <source>
        <dbReference type="ARBA" id="ARBA00023137"/>
    </source>
</evidence>
<keyword evidence="5 9" id="KW-0829">Tyrosine-protein kinase</keyword>
<sequence length="503" mass="57861">MKTRKRSDDLSADEKTAPKPSVRTQVSQYQKNSGALKLLEDEPWFHGFTPKRAVEKKLGRLGDWLVRTTESRRKTEIVISVLSDGNKIINYSIAYSRSSKKWYLGILEKKPVLFDTVTELIEHYRTHRLPGIKFKLNRERVREPWHIERSRVEYDPDKGLLGAGNFGRVYKGKLKAAKGSDQCEEVAIKISVDNGKKDRFENKAKKDLHKEGLVLSNFDHANVIKFYGMILTKPPYMVILEFCPGGALLDHLTKQEDKITVGERILYLYEAAKGMNYLHRHQYTHRDLAARNCLISRDGTIKIADFGLSQHIQTAPDNYDKDVQIPLRWMAPESLTKKPKFGTASDMWSYAVFIFEVFSNGAKPWPEEEHRRIAGKIRRCQMMEMPKSAPVEVVKFAKTVWKLNPMERPTFPEALPVMFRLHNERYPPPAPEECTVNKLKGVIRCPFDKGLEPDYNHPVKRKDAEDESEQESKFGTAHENTTTTSTYQSSEMVSSEDKPPSKD</sequence>
<dbReference type="SUPFAM" id="SSF55550">
    <property type="entry name" value="SH2 domain"/>
    <property type="match status" value="1"/>
</dbReference>
<evidence type="ECO:0000256" key="4">
    <source>
        <dbReference type="ARBA" id="ARBA00022840"/>
    </source>
</evidence>